<feature type="transmembrane region" description="Helical" evidence="8">
    <location>
        <begin position="25"/>
        <end position="45"/>
    </location>
</feature>
<evidence type="ECO:0000256" key="3">
    <source>
        <dbReference type="ARBA" id="ARBA00022448"/>
    </source>
</evidence>
<feature type="transmembrane region" description="Helical" evidence="8">
    <location>
        <begin position="228"/>
        <end position="251"/>
    </location>
</feature>
<dbReference type="PANTHER" id="PTHR30413">
    <property type="entry name" value="INNER MEMBRANE TRANSPORT PERMEASE"/>
    <property type="match status" value="1"/>
</dbReference>
<accession>A0A0P9YPP9</accession>
<evidence type="ECO:0000256" key="5">
    <source>
        <dbReference type="ARBA" id="ARBA00022692"/>
    </source>
</evidence>
<gene>
    <name evidence="10" type="ORF">ALO52_200132</name>
</gene>
<protein>
    <recommendedName>
        <fullName evidence="9">ABC-2 type transporter transmembrane domain-containing protein</fullName>
    </recommendedName>
</protein>
<name>A0A0P9YPP9_9PSED</name>
<comment type="caution">
    <text evidence="10">The sequence shown here is derived from an EMBL/GenBank/DDBJ whole genome shotgun (WGS) entry which is preliminary data.</text>
</comment>
<dbReference type="GO" id="GO:0015920">
    <property type="term" value="P:lipopolysaccharide transport"/>
    <property type="evidence" value="ECO:0007669"/>
    <property type="project" value="TreeGrafter"/>
</dbReference>
<proteinExistence type="inferred from homology"/>
<evidence type="ECO:0000256" key="8">
    <source>
        <dbReference type="SAM" id="Phobius"/>
    </source>
</evidence>
<feature type="transmembrane region" description="Helical" evidence="8">
    <location>
        <begin position="176"/>
        <end position="195"/>
    </location>
</feature>
<evidence type="ECO:0000256" key="6">
    <source>
        <dbReference type="ARBA" id="ARBA00022989"/>
    </source>
</evidence>
<keyword evidence="6 8" id="KW-1133">Transmembrane helix</keyword>
<feature type="domain" description="ABC-2 type transporter transmembrane" evidence="9">
    <location>
        <begin position="11"/>
        <end position="215"/>
    </location>
</feature>
<comment type="subcellular location">
    <subcellularLocation>
        <location evidence="1">Cell inner membrane</location>
        <topology evidence="1">Multi-pass membrane protein</topology>
    </subcellularLocation>
</comment>
<organism evidence="10 11">
    <name type="scientific">Pseudomonas syringae pv. primulae</name>
    <dbReference type="NCBI Taxonomy" id="251707"/>
    <lineage>
        <taxon>Bacteria</taxon>
        <taxon>Pseudomonadati</taxon>
        <taxon>Pseudomonadota</taxon>
        <taxon>Gammaproteobacteria</taxon>
        <taxon>Pseudomonadales</taxon>
        <taxon>Pseudomonadaceae</taxon>
        <taxon>Pseudomonas</taxon>
    </lineage>
</organism>
<feature type="transmembrane region" description="Helical" evidence="8">
    <location>
        <begin position="142"/>
        <end position="164"/>
    </location>
</feature>
<evidence type="ECO:0000313" key="10">
    <source>
        <dbReference type="EMBL" id="KPY36402.1"/>
    </source>
</evidence>
<evidence type="ECO:0000256" key="2">
    <source>
        <dbReference type="ARBA" id="ARBA00007783"/>
    </source>
</evidence>
<dbReference type="GO" id="GO:0140359">
    <property type="term" value="F:ABC-type transporter activity"/>
    <property type="evidence" value="ECO:0007669"/>
    <property type="project" value="InterPro"/>
</dbReference>
<dbReference type="PATRIC" id="fig|251707.3.peg.2162"/>
<dbReference type="AlphaFoldDB" id="A0A0P9YPP9"/>
<keyword evidence="5 8" id="KW-0812">Transmembrane</keyword>
<dbReference type="Pfam" id="PF01061">
    <property type="entry name" value="ABC2_membrane"/>
    <property type="match status" value="1"/>
</dbReference>
<evidence type="ECO:0000256" key="7">
    <source>
        <dbReference type="ARBA" id="ARBA00023136"/>
    </source>
</evidence>
<dbReference type="RefSeq" id="WP_057409460.1">
    <property type="nucleotide sequence ID" value="NZ_LJRC01000145.1"/>
</dbReference>
<evidence type="ECO:0000259" key="9">
    <source>
        <dbReference type="Pfam" id="PF01061"/>
    </source>
</evidence>
<keyword evidence="3" id="KW-0813">Transport</keyword>
<dbReference type="InterPro" id="IPR013525">
    <property type="entry name" value="ABC2_TM"/>
</dbReference>
<dbReference type="Proteomes" id="UP000050562">
    <property type="component" value="Unassembled WGS sequence"/>
</dbReference>
<comment type="similarity">
    <text evidence="2">Belongs to the ABC-2 integral membrane protein family.</text>
</comment>
<evidence type="ECO:0000256" key="1">
    <source>
        <dbReference type="ARBA" id="ARBA00004429"/>
    </source>
</evidence>
<dbReference type="PANTHER" id="PTHR30413:SF8">
    <property type="entry name" value="TRANSPORT PERMEASE PROTEIN"/>
    <property type="match status" value="1"/>
</dbReference>
<sequence>MWSQTVNSGIALARRSISIQIKQHALGYAWALITPMLYAACYIFIKSQLNGGGASHSPEGNWDVLRAFAGVTLFQWWMSVIQEMSDFMRKNKGLLRGVNVGPIPFVLAVLFEGVIGLLIRVALILIAIPVLGLSFPSQLSSWFWILFSLGALLISAVTIGAILAPWSALYADVRKGLSSVSLPVILISPIFYPALEQSSGALFWLNCINPLAAPLAILARSLHDLGSVYMLPLVISTAVLIALLVWSLNLLHRQVPILLERLG</sequence>
<evidence type="ECO:0000313" key="11">
    <source>
        <dbReference type="Proteomes" id="UP000050562"/>
    </source>
</evidence>
<dbReference type="GO" id="GO:0005886">
    <property type="term" value="C:plasma membrane"/>
    <property type="evidence" value="ECO:0007669"/>
    <property type="project" value="UniProtKB-SubCell"/>
</dbReference>
<feature type="transmembrane region" description="Helical" evidence="8">
    <location>
        <begin position="65"/>
        <end position="81"/>
    </location>
</feature>
<keyword evidence="7 8" id="KW-0472">Membrane</keyword>
<reference evidence="10 11" key="1">
    <citation type="submission" date="2015-09" db="EMBL/GenBank/DDBJ databases">
        <title>Genome announcement of multiple Pseudomonas syringae strains.</title>
        <authorList>
            <person name="Thakur S."/>
            <person name="Wang P.W."/>
            <person name="Gong Y."/>
            <person name="Weir B.S."/>
            <person name="Guttman D.S."/>
        </authorList>
    </citation>
    <scope>NUCLEOTIDE SEQUENCE [LARGE SCALE GENOMIC DNA]</scope>
    <source>
        <strain evidence="10 11">ICMP3956</strain>
    </source>
</reference>
<keyword evidence="4" id="KW-1003">Cell membrane</keyword>
<dbReference type="EMBL" id="LJRC01000145">
    <property type="protein sequence ID" value="KPY36402.1"/>
    <property type="molecule type" value="Genomic_DNA"/>
</dbReference>
<evidence type="ECO:0000256" key="4">
    <source>
        <dbReference type="ARBA" id="ARBA00022475"/>
    </source>
</evidence>